<dbReference type="STRING" id="6573.A0A210QM57"/>
<dbReference type="InterPro" id="IPR027993">
    <property type="entry name" value="DUF4495"/>
</dbReference>
<organism evidence="2 3">
    <name type="scientific">Mizuhopecten yessoensis</name>
    <name type="common">Japanese scallop</name>
    <name type="synonym">Patinopecten yessoensis</name>
    <dbReference type="NCBI Taxonomy" id="6573"/>
    <lineage>
        <taxon>Eukaryota</taxon>
        <taxon>Metazoa</taxon>
        <taxon>Spiralia</taxon>
        <taxon>Lophotrochozoa</taxon>
        <taxon>Mollusca</taxon>
        <taxon>Bivalvia</taxon>
        <taxon>Autobranchia</taxon>
        <taxon>Pteriomorphia</taxon>
        <taxon>Pectinida</taxon>
        <taxon>Pectinoidea</taxon>
        <taxon>Pectinidae</taxon>
        <taxon>Mizuhopecten</taxon>
    </lineage>
</organism>
<comment type="caution">
    <text evidence="2">The sequence shown here is derived from an EMBL/GenBank/DDBJ whole genome shotgun (WGS) entry which is preliminary data.</text>
</comment>
<dbReference type="OrthoDB" id="10007406at2759"/>
<dbReference type="Pfam" id="PF14906">
    <property type="entry name" value="DUF4495"/>
    <property type="match status" value="1"/>
</dbReference>
<sequence>MSKKRPRNQGKMDLVPPVRSLLEKGVPSIPALDTYIGDLDTKLEENTRNLDLCVQDILKTVNKLPGNREWDDPRDAIANMISANMLEKDSCYDPEPEDVHTILSHISGTLEQHPGSEEAVLQELLSLSSSEGLSLPHTSRPRGTDPMASMASLNTATDNCEENISQQWDRIALHLRRYFTDRLTKLPIDSQKQVLDLYENKRMEYIQSLSTLYPSEDVLIKYQTLRSQQLDHCFHTLLPDADSEAYNSVAVTKNCRELADIILKMIDEDFVIFNSGVFKKSFNIARAMHDMYLEKFSDEMSALVEDIWEEIEEIIRKQPAQSSSDHSHLGKGNSKLGKKEKAQSLESVVSTNKSEEEVSTFSLPRDYIESILNVVTAVLHIEEHVESLLKCAAWDNAGISSKKVKRKGSLRGVLKTSSSPEPVRRPASFSGHDDVSFSDSFSSFGSSLSALTDNMPAPKVVERARAEERLRWEWKLMFKKIAQELSQCVDKQIRNLLKTTLDKELKDWIDLQVLQTETVREDIWGGKLDYPKSITKSVLDFMNELDFLLPFAKAGSDSVLHCVRTAFVDSASLCLQNFHVHLTKLSGDVPRNAPMKSLYAILSSAAYIRNHLYHYESVLSPEDSSKKVFTVLYKQYEELVEALAKLTTEVHNNFMATSILHDTESNNWADTKEFFEGERCSFTIQMWNYHMRGLHYDAWSMCPPRLGQRIYSKVLHESVHILAKRYAHAKPSYRRTDQYRTDVLSILLCMGELLLPACSSVSMYLDVGHSQLPHYLIQNLCSTLLGSLAVITAPLDNLYKVFKRGFYERSDKHASEIVSPVEDVPGSNTDWLSWTQPTIFQAGHKHYDDMQTTTALYIQCKLLLSQPEIDWAMIVKSLVMKNFTLPILFLTQSVLNPYRNSHNSPRKEVTSNITALTSDPDVKQLFHSIVSVLSKCSQHFPDAVAKAIVPVIDRCEHWVYLETKHVPGRDFDIPVWMYTIFDLMEPFVLRVLKPVLEYLVTSDQSGHQIRPVMTVLAELPCGCPPHNPPPTKSHRFDANKEFIDMSLHTLLGQMAEDVYVLPTSVCILMHMMQEQCTMKGIKAPHKCVSLKIIASCLKCKLSDFNFIQSITGVALSQSDKDQLLLLADCIYSTLVYTKSKSQGTPRLAGKFCKENKEWIVEKIQSIGSYISSEIFETDDSNILEQATNEFMAQLFSLLASNILDTDTGQRDLRNIHHLITNNFLWLEHHLDIQYVLPSGDNKPLPVFTTNMKSTGQKEFDPAREFDLIGTRKFDHEAIRNFPIQWQQLLQSDLGLSEFGFRTLLYNRHEMQDGAFLEENEKKPVEVLRSAYENEARELG</sequence>
<accession>A0A210QM57</accession>
<protein>
    <submittedName>
        <fullName evidence="2">Uncharacterized protein</fullName>
    </submittedName>
</protein>
<dbReference type="PANTHER" id="PTHR33960:SF1">
    <property type="entry name" value="SIMILAR TO KIAA0825 PROTEIN"/>
    <property type="match status" value="1"/>
</dbReference>
<reference evidence="2 3" key="1">
    <citation type="journal article" date="2017" name="Nat. Ecol. Evol.">
        <title>Scallop genome provides insights into evolution of bilaterian karyotype and development.</title>
        <authorList>
            <person name="Wang S."/>
            <person name="Zhang J."/>
            <person name="Jiao W."/>
            <person name="Li J."/>
            <person name="Xun X."/>
            <person name="Sun Y."/>
            <person name="Guo X."/>
            <person name="Huan P."/>
            <person name="Dong B."/>
            <person name="Zhang L."/>
            <person name="Hu X."/>
            <person name="Sun X."/>
            <person name="Wang J."/>
            <person name="Zhao C."/>
            <person name="Wang Y."/>
            <person name="Wang D."/>
            <person name="Huang X."/>
            <person name="Wang R."/>
            <person name="Lv J."/>
            <person name="Li Y."/>
            <person name="Zhang Z."/>
            <person name="Liu B."/>
            <person name="Lu W."/>
            <person name="Hui Y."/>
            <person name="Liang J."/>
            <person name="Zhou Z."/>
            <person name="Hou R."/>
            <person name="Li X."/>
            <person name="Liu Y."/>
            <person name="Li H."/>
            <person name="Ning X."/>
            <person name="Lin Y."/>
            <person name="Zhao L."/>
            <person name="Xing Q."/>
            <person name="Dou J."/>
            <person name="Li Y."/>
            <person name="Mao J."/>
            <person name="Guo H."/>
            <person name="Dou H."/>
            <person name="Li T."/>
            <person name="Mu C."/>
            <person name="Jiang W."/>
            <person name="Fu Q."/>
            <person name="Fu X."/>
            <person name="Miao Y."/>
            <person name="Liu J."/>
            <person name="Yu Q."/>
            <person name="Li R."/>
            <person name="Liao H."/>
            <person name="Li X."/>
            <person name="Kong Y."/>
            <person name="Jiang Z."/>
            <person name="Chourrout D."/>
            <person name="Li R."/>
            <person name="Bao Z."/>
        </authorList>
    </citation>
    <scope>NUCLEOTIDE SEQUENCE [LARGE SCALE GENOMIC DNA]</scope>
    <source>
        <strain evidence="2 3">PY_sf001</strain>
    </source>
</reference>
<dbReference type="Proteomes" id="UP000242188">
    <property type="component" value="Unassembled WGS sequence"/>
</dbReference>
<feature type="region of interest" description="Disordered" evidence="1">
    <location>
        <begin position="410"/>
        <end position="430"/>
    </location>
</feature>
<feature type="region of interest" description="Disordered" evidence="1">
    <location>
        <begin position="318"/>
        <end position="351"/>
    </location>
</feature>
<keyword evidence="3" id="KW-1185">Reference proteome</keyword>
<dbReference type="PANTHER" id="PTHR33960">
    <property type="entry name" value="SIMILAR TO KIAA0825 PROTEIN"/>
    <property type="match status" value="1"/>
</dbReference>
<name>A0A210QM57_MIZYE</name>
<evidence type="ECO:0000313" key="2">
    <source>
        <dbReference type="EMBL" id="OWF49828.1"/>
    </source>
</evidence>
<evidence type="ECO:0000313" key="3">
    <source>
        <dbReference type="Proteomes" id="UP000242188"/>
    </source>
</evidence>
<dbReference type="EMBL" id="NEDP02002940">
    <property type="protein sequence ID" value="OWF49828.1"/>
    <property type="molecule type" value="Genomic_DNA"/>
</dbReference>
<evidence type="ECO:0000256" key="1">
    <source>
        <dbReference type="SAM" id="MobiDB-lite"/>
    </source>
</evidence>
<gene>
    <name evidence="2" type="ORF">KP79_PYT00988</name>
</gene>
<proteinExistence type="predicted"/>